<dbReference type="Pfam" id="PF06808">
    <property type="entry name" value="DctM"/>
    <property type="match status" value="1"/>
</dbReference>
<keyword evidence="5 8" id="KW-1133">Transmembrane helix</keyword>
<dbReference type="InterPro" id="IPR010656">
    <property type="entry name" value="DctM"/>
</dbReference>
<sequence length="439" mass="45304">MSDLALPLAMAALTLGGILAGYRVAFVLAGASALFILLSGLPTAFFNLIVSRIYANVLTNWLLVAIPMFIFMGLILEKSGVAERALKGAQRALGGTAAGMGIAVLVIGVLLAASSGVVGASVVLLALLALPRMTEAGYDRPTSAGLIAASGTLAILMPPSVMLIILGDQLQTPVPDMFAGAIGPSLVLVALYGAYIVWRARGLPRAPRGPAAGLLLGLGRTLIDVAPLLLLVIAVLGSIIAGLATPTEASGLGALGAILVTVLYRRFDAGVIMDAARETVLATSVVLMVIVGATCFSAVFKGVGGDAMIRSGLGLFGDNPWTILLVVMGAIFVLGFVLDWLEITLILIPIFAPVISGLEFGNGLSGQALLIWFGILVAVNLQTSFLTPPFGFALFYLRGAARGQVATTEIYRGVIPFIALQLIALGLLMAFPWLITGLV</sequence>
<feature type="transmembrane region" description="Helical" evidence="8">
    <location>
        <begin position="345"/>
        <end position="364"/>
    </location>
</feature>
<dbReference type="Proteomes" id="UP001607157">
    <property type="component" value="Unassembled WGS sequence"/>
</dbReference>
<feature type="transmembrane region" description="Helical" evidence="8">
    <location>
        <begin position="142"/>
        <end position="166"/>
    </location>
</feature>
<keyword evidence="3 7" id="KW-0997">Cell inner membrane</keyword>
<gene>
    <name evidence="10" type="ORF">ACGRVM_10475</name>
</gene>
<feature type="transmembrane region" description="Helical" evidence="8">
    <location>
        <begin position="320"/>
        <end position="338"/>
    </location>
</feature>
<keyword evidence="4 8" id="KW-0812">Transmembrane</keyword>
<organism evidence="10 11">
    <name type="scientific">Roseovarius aquimarinus</name>
    <dbReference type="NCBI Taxonomy" id="1229156"/>
    <lineage>
        <taxon>Bacteria</taxon>
        <taxon>Pseudomonadati</taxon>
        <taxon>Pseudomonadota</taxon>
        <taxon>Alphaproteobacteria</taxon>
        <taxon>Rhodobacterales</taxon>
        <taxon>Roseobacteraceae</taxon>
        <taxon>Roseovarius</taxon>
    </lineage>
</organism>
<keyword evidence="2" id="KW-1003">Cell membrane</keyword>
<feature type="transmembrane region" description="Helical" evidence="8">
    <location>
        <begin position="178"/>
        <end position="198"/>
    </location>
</feature>
<dbReference type="PANTHER" id="PTHR33362">
    <property type="entry name" value="SIALIC ACID TRAP TRANSPORTER PERMEASE PROTEIN SIAT-RELATED"/>
    <property type="match status" value="1"/>
</dbReference>
<name>A0ABW7IA34_9RHOB</name>
<comment type="caution">
    <text evidence="10">The sequence shown here is derived from an EMBL/GenBank/DDBJ whole genome shotgun (WGS) entry which is preliminary data.</text>
</comment>
<evidence type="ECO:0000256" key="2">
    <source>
        <dbReference type="ARBA" id="ARBA00022475"/>
    </source>
</evidence>
<evidence type="ECO:0000256" key="1">
    <source>
        <dbReference type="ARBA" id="ARBA00004429"/>
    </source>
</evidence>
<dbReference type="InterPro" id="IPR004681">
    <property type="entry name" value="TRAP_DctM"/>
</dbReference>
<evidence type="ECO:0000256" key="4">
    <source>
        <dbReference type="ARBA" id="ARBA00022692"/>
    </source>
</evidence>
<accession>A0ABW7IA34</accession>
<feature type="transmembrane region" description="Helical" evidence="8">
    <location>
        <begin position="279"/>
        <end position="300"/>
    </location>
</feature>
<dbReference type="EMBL" id="JBIHMM010000002">
    <property type="protein sequence ID" value="MFH0254320.1"/>
    <property type="molecule type" value="Genomic_DNA"/>
</dbReference>
<feature type="transmembrane region" description="Helical" evidence="8">
    <location>
        <begin position="30"/>
        <end position="50"/>
    </location>
</feature>
<keyword evidence="6 8" id="KW-0472">Membrane</keyword>
<evidence type="ECO:0000256" key="8">
    <source>
        <dbReference type="SAM" id="Phobius"/>
    </source>
</evidence>
<keyword evidence="7" id="KW-0813">Transport</keyword>
<feature type="transmembrane region" description="Helical" evidence="8">
    <location>
        <begin position="409"/>
        <end position="435"/>
    </location>
</feature>
<evidence type="ECO:0000259" key="9">
    <source>
        <dbReference type="Pfam" id="PF06808"/>
    </source>
</evidence>
<feature type="domain" description="TRAP C4-dicarboxylate transport system permease DctM subunit" evidence="9">
    <location>
        <begin position="17"/>
        <end position="434"/>
    </location>
</feature>
<evidence type="ECO:0000313" key="11">
    <source>
        <dbReference type="Proteomes" id="UP001607157"/>
    </source>
</evidence>
<evidence type="ECO:0000256" key="3">
    <source>
        <dbReference type="ARBA" id="ARBA00022519"/>
    </source>
</evidence>
<feature type="transmembrane region" description="Helical" evidence="8">
    <location>
        <begin position="370"/>
        <end position="397"/>
    </location>
</feature>
<evidence type="ECO:0000256" key="7">
    <source>
        <dbReference type="RuleBase" id="RU369079"/>
    </source>
</evidence>
<feature type="transmembrane region" description="Helical" evidence="8">
    <location>
        <begin position="97"/>
        <end position="130"/>
    </location>
</feature>
<dbReference type="PANTHER" id="PTHR33362:SF7">
    <property type="entry name" value="SLL1103 PROTEIN"/>
    <property type="match status" value="1"/>
</dbReference>
<comment type="subcellular location">
    <subcellularLocation>
        <location evidence="1 7">Cell inner membrane</location>
        <topology evidence="1 7">Multi-pass membrane protein</topology>
    </subcellularLocation>
</comment>
<proteinExistence type="predicted"/>
<dbReference type="RefSeq" id="WP_377170123.1">
    <property type="nucleotide sequence ID" value="NZ_JBHTJC010000002.1"/>
</dbReference>
<comment type="function">
    <text evidence="7">Part of the tripartite ATP-independent periplasmic (TRAP) transport system.</text>
</comment>
<keyword evidence="11" id="KW-1185">Reference proteome</keyword>
<feature type="transmembrane region" description="Helical" evidence="8">
    <location>
        <begin position="57"/>
        <end position="77"/>
    </location>
</feature>
<feature type="transmembrane region" description="Helical" evidence="8">
    <location>
        <begin position="249"/>
        <end position="267"/>
    </location>
</feature>
<evidence type="ECO:0000313" key="10">
    <source>
        <dbReference type="EMBL" id="MFH0254320.1"/>
    </source>
</evidence>
<evidence type="ECO:0000256" key="5">
    <source>
        <dbReference type="ARBA" id="ARBA00022989"/>
    </source>
</evidence>
<protein>
    <submittedName>
        <fullName evidence="10">TRAP transporter large permease subunit</fullName>
    </submittedName>
</protein>
<reference evidence="10 11" key="1">
    <citation type="submission" date="2024-10" db="EMBL/GenBank/DDBJ databases">
        <authorList>
            <person name="Yang X.-N."/>
        </authorList>
    </citation>
    <scope>NUCLEOTIDE SEQUENCE [LARGE SCALE GENOMIC DNA]</scope>
    <source>
        <strain evidence="10 11">CAU 1059</strain>
    </source>
</reference>
<evidence type="ECO:0000256" key="6">
    <source>
        <dbReference type="ARBA" id="ARBA00023136"/>
    </source>
</evidence>